<dbReference type="PANTHER" id="PTHR47926">
    <property type="entry name" value="PENTATRICOPEPTIDE REPEAT-CONTAINING PROTEIN"/>
    <property type="match status" value="1"/>
</dbReference>
<name>A0A9D5HAW0_9LILI</name>
<dbReference type="OrthoDB" id="185373at2759"/>
<keyword evidence="5" id="KW-1185">Reference proteome</keyword>
<reference evidence="4" key="1">
    <citation type="submission" date="2021-03" db="EMBL/GenBank/DDBJ databases">
        <authorList>
            <person name="Li Z."/>
            <person name="Yang C."/>
        </authorList>
    </citation>
    <scope>NUCLEOTIDE SEQUENCE</scope>
    <source>
        <strain evidence="4">Dzin_1.0</strain>
        <tissue evidence="4">Leaf</tissue>
    </source>
</reference>
<dbReference type="Gene3D" id="1.25.40.10">
    <property type="entry name" value="Tetratricopeptide repeat domain"/>
    <property type="match status" value="3"/>
</dbReference>
<dbReference type="GO" id="GO:0009451">
    <property type="term" value="P:RNA modification"/>
    <property type="evidence" value="ECO:0007669"/>
    <property type="project" value="InterPro"/>
</dbReference>
<feature type="repeat" description="PPR" evidence="2">
    <location>
        <begin position="178"/>
        <end position="212"/>
    </location>
</feature>
<dbReference type="PANTHER" id="PTHR47926:SF484">
    <property type="entry name" value="PENTATRICOPEPTIDE REPEAT-CONTAINING PROTEIN"/>
    <property type="match status" value="1"/>
</dbReference>
<dbReference type="InterPro" id="IPR046848">
    <property type="entry name" value="E_motif"/>
</dbReference>
<accession>A0A9D5HAW0</accession>
<organism evidence="4 5">
    <name type="scientific">Dioscorea zingiberensis</name>
    <dbReference type="NCBI Taxonomy" id="325984"/>
    <lineage>
        <taxon>Eukaryota</taxon>
        <taxon>Viridiplantae</taxon>
        <taxon>Streptophyta</taxon>
        <taxon>Embryophyta</taxon>
        <taxon>Tracheophyta</taxon>
        <taxon>Spermatophyta</taxon>
        <taxon>Magnoliopsida</taxon>
        <taxon>Liliopsida</taxon>
        <taxon>Dioscoreales</taxon>
        <taxon>Dioscoreaceae</taxon>
        <taxon>Dioscorea</taxon>
    </lineage>
</organism>
<dbReference type="NCBIfam" id="TIGR00756">
    <property type="entry name" value="PPR"/>
    <property type="match status" value="5"/>
</dbReference>
<dbReference type="Proteomes" id="UP001085076">
    <property type="component" value="Miscellaneous, Linkage group lg06"/>
</dbReference>
<feature type="repeat" description="PPR" evidence="2">
    <location>
        <begin position="279"/>
        <end position="313"/>
    </location>
</feature>
<protein>
    <recommendedName>
        <fullName evidence="6">Pentatricopeptide repeat-containing protein</fullName>
    </recommendedName>
</protein>
<gene>
    <name evidence="4" type="ORF">J5N97_022315</name>
</gene>
<dbReference type="InterPro" id="IPR046960">
    <property type="entry name" value="PPR_At4g14850-like_plant"/>
</dbReference>
<dbReference type="InterPro" id="IPR011990">
    <property type="entry name" value="TPR-like_helical_dom_sf"/>
</dbReference>
<dbReference type="InterPro" id="IPR002885">
    <property type="entry name" value="PPR_rpt"/>
</dbReference>
<reference evidence="4" key="2">
    <citation type="journal article" date="2022" name="Hortic Res">
        <title>The genome of Dioscorea zingiberensis sheds light on the biosynthesis, origin and evolution of the medicinally important diosgenin saponins.</title>
        <authorList>
            <person name="Li Y."/>
            <person name="Tan C."/>
            <person name="Li Z."/>
            <person name="Guo J."/>
            <person name="Li S."/>
            <person name="Chen X."/>
            <person name="Wang C."/>
            <person name="Dai X."/>
            <person name="Yang H."/>
            <person name="Song W."/>
            <person name="Hou L."/>
            <person name="Xu J."/>
            <person name="Tong Z."/>
            <person name="Xu A."/>
            <person name="Yuan X."/>
            <person name="Wang W."/>
            <person name="Yang Q."/>
            <person name="Chen L."/>
            <person name="Sun Z."/>
            <person name="Wang K."/>
            <person name="Pan B."/>
            <person name="Chen J."/>
            <person name="Bao Y."/>
            <person name="Liu F."/>
            <person name="Qi X."/>
            <person name="Gang D.R."/>
            <person name="Wen J."/>
            <person name="Li J."/>
        </authorList>
    </citation>
    <scope>NUCLEOTIDE SEQUENCE</scope>
    <source>
        <strain evidence="4">Dzin_1.0</strain>
    </source>
</reference>
<evidence type="ECO:0000313" key="5">
    <source>
        <dbReference type="Proteomes" id="UP001085076"/>
    </source>
</evidence>
<evidence type="ECO:0000313" key="4">
    <source>
        <dbReference type="EMBL" id="KAJ0969438.1"/>
    </source>
</evidence>
<dbReference type="SUPFAM" id="SSF48452">
    <property type="entry name" value="TPR-like"/>
    <property type="match status" value="1"/>
</dbReference>
<evidence type="ECO:0000256" key="1">
    <source>
        <dbReference type="ARBA" id="ARBA00022737"/>
    </source>
</evidence>
<evidence type="ECO:0000256" key="2">
    <source>
        <dbReference type="PROSITE-ProRule" id="PRU00708"/>
    </source>
</evidence>
<feature type="chain" id="PRO_5039550046" description="Pentatricopeptide repeat-containing protein" evidence="3">
    <location>
        <begin position="28"/>
        <end position="480"/>
    </location>
</feature>
<evidence type="ECO:0008006" key="6">
    <source>
        <dbReference type="Google" id="ProtNLM"/>
    </source>
</evidence>
<feature type="signal peptide" evidence="3">
    <location>
        <begin position="1"/>
        <end position="27"/>
    </location>
</feature>
<dbReference type="FunFam" id="1.25.40.10:FF:000348">
    <property type="entry name" value="Pentatricopeptide repeat-containing protein chloroplastic"/>
    <property type="match status" value="1"/>
</dbReference>
<dbReference type="AlphaFoldDB" id="A0A9D5HAW0"/>
<dbReference type="Pfam" id="PF13041">
    <property type="entry name" value="PPR_2"/>
    <property type="match status" value="2"/>
</dbReference>
<dbReference type="PROSITE" id="PS51375">
    <property type="entry name" value="PPR"/>
    <property type="match status" value="5"/>
</dbReference>
<dbReference type="GO" id="GO:0003723">
    <property type="term" value="F:RNA binding"/>
    <property type="evidence" value="ECO:0007669"/>
    <property type="project" value="InterPro"/>
</dbReference>
<proteinExistence type="predicted"/>
<dbReference type="FunFam" id="1.25.40.10:FF:000345">
    <property type="entry name" value="Pentatricopeptide repeat-containing protein"/>
    <property type="match status" value="1"/>
</dbReference>
<evidence type="ECO:0000256" key="3">
    <source>
        <dbReference type="SAM" id="SignalP"/>
    </source>
</evidence>
<feature type="repeat" description="PPR" evidence="2">
    <location>
        <begin position="248"/>
        <end position="278"/>
    </location>
</feature>
<keyword evidence="1" id="KW-0677">Repeat</keyword>
<sequence length="480" mass="53503">MVYTQNLTKRTSHGILPLFLKACGSLALLPLGVCLHGECVKAGLIHEVLVGTSFVSMYCKCGCLMNGDMERALVLFERSPEKTLVTWATMIDGVARIGDTVSARQLFDRTPDELRTVVTWTVMVHGYAANGEMDEAREMFERMPCRSFFVWSSMISGYFKKGEAKEARAIFDRIPERNLVNWNALIAGYAQIGSCEEALDAFRQMQMDGFEPDEFTMASVLSACSQLGSLEMGKKIHDMINRKRINMNHFVLNGLVDMYAKCGDLERAKTIFHGMKNKNVVCWNAMISGLATHGQCEEALALFDRMEESEKKPNNVTFLVALSACTHGGFVNRGLDIFKKMEKYNLVAGVEHYGCLVDLLGRAGRLNEAYNVIKSMPGSPNRSVWGALLGACKIHGDDKMADRILSNLSSNAENDDVKYVVLSNVYAASEKWEEAERMWRVMAENGMRKIPGCSSIMVGDLELRFHSGATTEYKACENLV</sequence>
<comment type="caution">
    <text evidence="4">The sequence shown here is derived from an EMBL/GenBank/DDBJ whole genome shotgun (WGS) entry which is preliminary data.</text>
</comment>
<dbReference type="Pfam" id="PF20431">
    <property type="entry name" value="E_motif"/>
    <property type="match status" value="1"/>
</dbReference>
<dbReference type="EMBL" id="JAGGNH010000006">
    <property type="protein sequence ID" value="KAJ0969438.1"/>
    <property type="molecule type" value="Genomic_DNA"/>
</dbReference>
<feature type="repeat" description="PPR" evidence="2">
    <location>
        <begin position="116"/>
        <end position="150"/>
    </location>
</feature>
<keyword evidence="3" id="KW-0732">Signal</keyword>
<feature type="repeat" description="PPR" evidence="2">
    <location>
        <begin position="415"/>
        <end position="449"/>
    </location>
</feature>
<dbReference type="Pfam" id="PF01535">
    <property type="entry name" value="PPR"/>
    <property type="match status" value="3"/>
</dbReference>